<keyword evidence="12" id="KW-0443">Lipid metabolism</keyword>
<dbReference type="GO" id="GO:0007200">
    <property type="term" value="P:phospholipase C-activating G protein-coupled receptor signaling pathway"/>
    <property type="evidence" value="ECO:0007669"/>
    <property type="project" value="InterPro"/>
</dbReference>
<protein>
    <recommendedName>
        <fullName evidence="16">Diacylglycerol kinase</fullName>
        <shortName evidence="16">DAG kinase</shortName>
        <ecNumber evidence="16">2.7.1.107</ecNumber>
    </recommendedName>
</protein>
<dbReference type="InterPro" id="IPR000756">
    <property type="entry name" value="Diacylglycerol_kin_accessory"/>
</dbReference>
<evidence type="ECO:0000256" key="16">
    <source>
        <dbReference type="RuleBase" id="RU361128"/>
    </source>
</evidence>
<evidence type="ECO:0000256" key="15">
    <source>
        <dbReference type="ARBA" id="ARBA00060536"/>
    </source>
</evidence>
<feature type="region of interest" description="Disordered" evidence="17">
    <location>
        <begin position="807"/>
        <end position="837"/>
    </location>
</feature>
<dbReference type="InterPro" id="IPR037607">
    <property type="entry name" value="DGK"/>
</dbReference>
<dbReference type="GO" id="GO:0008270">
    <property type="term" value="F:zinc ion binding"/>
    <property type="evidence" value="ECO:0007669"/>
    <property type="project" value="UniProtKB-KW"/>
</dbReference>
<dbReference type="FunFam" id="2.60.200.40:FF:000004">
    <property type="entry name" value="Diacylglycerol kinase"/>
    <property type="match status" value="1"/>
</dbReference>
<dbReference type="PROSITE" id="PS00479">
    <property type="entry name" value="ZF_DAG_PE_1"/>
    <property type="match status" value="2"/>
</dbReference>
<keyword evidence="4 16" id="KW-0808">Transferase</keyword>
<evidence type="ECO:0000256" key="4">
    <source>
        <dbReference type="ARBA" id="ARBA00022679"/>
    </source>
</evidence>
<dbReference type="AlphaFoldDB" id="A0A8C2EAI1"/>
<feature type="compositionally biased region" description="Basic residues" evidence="17">
    <location>
        <begin position="807"/>
        <end position="817"/>
    </location>
</feature>
<accession>A0A8C2EAI1</accession>
<dbReference type="Ensembl" id="ENSCCRT00020041951.1">
    <property type="protein sequence ID" value="ENSCCRP00020038424.1"/>
    <property type="gene ID" value="ENSCCRG00020017023.1"/>
</dbReference>
<evidence type="ECO:0000256" key="10">
    <source>
        <dbReference type="ARBA" id="ARBA00022833"/>
    </source>
</evidence>
<dbReference type="CDD" id="cd20804">
    <property type="entry name" value="C1_DGKtheta_typeV_rpt2"/>
    <property type="match status" value="1"/>
</dbReference>
<comment type="catalytic activity">
    <reaction evidence="14">
        <text>1,2-di-(9Z-octadecenoyl)-sn-glycerol + ATP = 1,2-di-(9Z-octadecenoyl)-sn-glycero-3-phosphate + ADP + H(+)</text>
        <dbReference type="Rhea" id="RHEA:40327"/>
        <dbReference type="ChEBI" id="CHEBI:15378"/>
        <dbReference type="ChEBI" id="CHEBI:30616"/>
        <dbReference type="ChEBI" id="CHEBI:52333"/>
        <dbReference type="ChEBI" id="CHEBI:74546"/>
        <dbReference type="ChEBI" id="CHEBI:456216"/>
    </reaction>
    <physiologicalReaction direction="left-to-right" evidence="14">
        <dbReference type="Rhea" id="RHEA:40328"/>
    </physiologicalReaction>
</comment>
<evidence type="ECO:0000259" key="18">
    <source>
        <dbReference type="PROSITE" id="PS50081"/>
    </source>
</evidence>
<dbReference type="SUPFAM" id="SSF57889">
    <property type="entry name" value="Cysteine-rich domain"/>
    <property type="match status" value="3"/>
</dbReference>
<dbReference type="SMART" id="SM00109">
    <property type="entry name" value="C1"/>
    <property type="match status" value="3"/>
</dbReference>
<evidence type="ECO:0000256" key="6">
    <source>
        <dbReference type="ARBA" id="ARBA00022737"/>
    </source>
</evidence>
<dbReference type="InterPro" id="IPR002219">
    <property type="entry name" value="PKC_DAG/PE"/>
</dbReference>
<dbReference type="CDD" id="cd17111">
    <property type="entry name" value="RA1_DAGK-theta"/>
    <property type="match status" value="1"/>
</dbReference>
<dbReference type="PROSITE" id="PS50146">
    <property type="entry name" value="DAGK"/>
    <property type="match status" value="1"/>
</dbReference>
<dbReference type="Pfam" id="PF00609">
    <property type="entry name" value="DAGK_acc"/>
    <property type="match status" value="1"/>
</dbReference>
<dbReference type="InterPro" id="IPR020454">
    <property type="entry name" value="DAG/PE-bd"/>
</dbReference>
<dbReference type="GO" id="GO:0046486">
    <property type="term" value="P:glycerolipid metabolic process"/>
    <property type="evidence" value="ECO:0007669"/>
    <property type="project" value="UniProtKB-UniPathway"/>
</dbReference>
<dbReference type="CDD" id="cd20803">
    <property type="entry name" value="C1_DGKtheta_typeV_rpt1"/>
    <property type="match status" value="1"/>
</dbReference>
<dbReference type="UniPathway" id="UPA00230"/>
<dbReference type="GO" id="GO:0005524">
    <property type="term" value="F:ATP binding"/>
    <property type="evidence" value="ECO:0007669"/>
    <property type="project" value="UniProtKB-KW"/>
</dbReference>
<keyword evidence="13" id="KW-0472">Membrane</keyword>
<dbReference type="PRINTS" id="PR00008">
    <property type="entry name" value="DAGPEDOMAIN"/>
</dbReference>
<dbReference type="SMART" id="SM00045">
    <property type="entry name" value="DAGKa"/>
    <property type="match status" value="1"/>
</dbReference>
<dbReference type="SMART" id="SM00046">
    <property type="entry name" value="DAGKc"/>
    <property type="match status" value="1"/>
</dbReference>
<keyword evidence="9 16" id="KW-0418">Kinase</keyword>
<dbReference type="Pfam" id="PF00781">
    <property type="entry name" value="DAGK_cat"/>
    <property type="match status" value="1"/>
</dbReference>
<evidence type="ECO:0000256" key="11">
    <source>
        <dbReference type="ARBA" id="ARBA00022840"/>
    </source>
</evidence>
<dbReference type="InterPro" id="IPR046349">
    <property type="entry name" value="C1-like_sf"/>
</dbReference>
<dbReference type="InterPro" id="IPR056392">
    <property type="entry name" value="DGKtheta_RBD"/>
</dbReference>
<dbReference type="EC" id="2.7.1.107" evidence="16"/>
<evidence type="ECO:0000256" key="14">
    <source>
        <dbReference type="ARBA" id="ARBA00023371"/>
    </source>
</evidence>
<keyword evidence="8" id="KW-0863">Zinc-finger</keyword>
<keyword evidence="7 16" id="KW-0547">Nucleotide-binding</keyword>
<dbReference type="Gene3D" id="3.30.60.20">
    <property type="match status" value="2"/>
</dbReference>
<proteinExistence type="inferred from homology"/>
<evidence type="ECO:0000313" key="21">
    <source>
        <dbReference type="Proteomes" id="UP000694701"/>
    </source>
</evidence>
<reference evidence="20" key="1">
    <citation type="submission" date="2025-08" db="UniProtKB">
        <authorList>
            <consortium name="Ensembl"/>
        </authorList>
    </citation>
    <scope>IDENTIFICATION</scope>
</reference>
<comment type="pathway">
    <text evidence="15">Glycerolipid metabolism.</text>
</comment>
<feature type="domain" description="Phorbol-ester/DAG-type" evidence="18">
    <location>
        <begin position="162"/>
        <end position="213"/>
    </location>
</feature>
<evidence type="ECO:0000256" key="3">
    <source>
        <dbReference type="ARBA" id="ARBA00009280"/>
    </source>
</evidence>
<feature type="domain" description="Phorbol-ester/DAG-type" evidence="18">
    <location>
        <begin position="39"/>
        <end position="87"/>
    </location>
</feature>
<feature type="region of interest" description="Disordered" evidence="17">
    <location>
        <begin position="1"/>
        <end position="33"/>
    </location>
</feature>
<keyword evidence="6" id="KW-0677">Repeat</keyword>
<evidence type="ECO:0000259" key="19">
    <source>
        <dbReference type="PROSITE" id="PS50146"/>
    </source>
</evidence>
<evidence type="ECO:0000256" key="1">
    <source>
        <dbReference type="ARBA" id="ARBA00004370"/>
    </source>
</evidence>
<evidence type="ECO:0000256" key="5">
    <source>
        <dbReference type="ARBA" id="ARBA00022723"/>
    </source>
</evidence>
<feature type="domain" description="Phorbol-ester/DAG-type" evidence="18">
    <location>
        <begin position="100"/>
        <end position="147"/>
    </location>
</feature>
<evidence type="ECO:0000256" key="2">
    <source>
        <dbReference type="ARBA" id="ARBA00005175"/>
    </source>
</evidence>
<organism evidence="20 21">
    <name type="scientific">Cyprinus carpio</name>
    <name type="common">Common carp</name>
    <dbReference type="NCBI Taxonomy" id="7962"/>
    <lineage>
        <taxon>Eukaryota</taxon>
        <taxon>Metazoa</taxon>
        <taxon>Chordata</taxon>
        <taxon>Craniata</taxon>
        <taxon>Vertebrata</taxon>
        <taxon>Euteleostomi</taxon>
        <taxon>Actinopterygii</taxon>
        <taxon>Neopterygii</taxon>
        <taxon>Teleostei</taxon>
        <taxon>Ostariophysi</taxon>
        <taxon>Cypriniformes</taxon>
        <taxon>Cyprinidae</taxon>
        <taxon>Cyprininae</taxon>
        <taxon>Cyprinus</taxon>
    </lineage>
</organism>
<evidence type="ECO:0000256" key="8">
    <source>
        <dbReference type="ARBA" id="ARBA00022771"/>
    </source>
</evidence>
<dbReference type="Pfam" id="PF00130">
    <property type="entry name" value="C1_1"/>
    <property type="match status" value="2"/>
</dbReference>
<dbReference type="Pfam" id="PF24099">
    <property type="entry name" value="RBD_DGKtheta"/>
    <property type="match status" value="1"/>
</dbReference>
<sequence>MADSGRVKHDSPSSSPGPGRKKAQQSPGSKARYSVNAPGHCFRKVTLTKPTFCHHCSDFIWGIVGFVCEVCNFMSHEKCLKQVRTVCSCMAPTQVQVPVAHCFGPASQKKRFCCVCRKHLEGSSALRCEVCELHVHSDCAPFSVSDCRFCHQDGGQDIDTYQHHWREGNMSSGARCEVCRRTCSSSDVLAGMRCEWCGITAHASCYIIIPPECSMGRLQNMILHPSCVRICSRNFSKMHCYRISENSQHSEMDNLDDVDTPSKQTLKVFDGDDAAKRNQFRLVSIPRIIKNEEVVEASLRAFYISDEPQDYELQSYSQQGLFTDDIINRNGTPDNKPIFKDNVSDSWVLRSKPKETEVVVSNSELVTFQTSLRQMNQTRFYIEESRNRVAQVNLLLGGFPTQLEKEEYTHLLSEHLSVKSESVCVHIMSALLFSGAVVLQISCFSEAERVYMLAKDTTISSKQLYSLVIPEIMQSKLAKGSCPLLVFVNPKSGGLKGREILYSFRKLLNPHQVFELTSGGPLPGLHTFRDVPHFRILVCGGDGTVGWVLGVLESIRHKIACPEPAISIIPLGTGNDLARVLRWGAGYSGEDPYNILLSVDEAEEVQMDRWTILLDAQEMTEDGKENGFLEPPKIVHMNNYFGLGIDAELSLDFHHAREEDPDKFNSRFHNKGVYVKVGLQKLSHTRNLHKDIRLQVDKQDVELRSIEGLIFLNIPSWGSGADLWGSDSESRFGRPRIDDGMLEVVGVTGVVHMGQVQSGMRSGIRIAQGSYIRITVNKPIPVQVDGEPWIQSPGQIIISAAGPKVRMLRKSKTKQKKQSGSLKEGRSESPAPSDGGQ</sequence>
<dbReference type="CDD" id="cd20854">
    <property type="entry name" value="C1_DGKtheta_typeV_rpt3"/>
    <property type="match status" value="1"/>
</dbReference>
<dbReference type="InterPro" id="IPR017438">
    <property type="entry name" value="ATP-NAD_kinase_N"/>
</dbReference>
<evidence type="ECO:0000256" key="13">
    <source>
        <dbReference type="ARBA" id="ARBA00023136"/>
    </source>
</evidence>
<comment type="pathway">
    <text evidence="2">Lipid metabolism; glycerolipid metabolism.</text>
</comment>
<keyword evidence="11 16" id="KW-0067">ATP-binding</keyword>
<comment type="similarity">
    <text evidence="3 16">Belongs to the eukaryotic diacylglycerol kinase family.</text>
</comment>
<evidence type="ECO:0000313" key="20">
    <source>
        <dbReference type="Ensembl" id="ENSCCRP00020038424.1"/>
    </source>
</evidence>
<dbReference type="PANTHER" id="PTHR11255:SF54">
    <property type="entry name" value="DIACYLGLYCEROL KINASE THETA"/>
    <property type="match status" value="1"/>
</dbReference>
<dbReference type="Gene3D" id="2.60.200.40">
    <property type="match status" value="1"/>
</dbReference>
<dbReference type="Proteomes" id="UP000694701">
    <property type="component" value="Unplaced"/>
</dbReference>
<comment type="catalytic activity">
    <reaction evidence="16">
        <text>a 1,2-diacyl-sn-glycerol + ATP = a 1,2-diacyl-sn-glycero-3-phosphate + ADP + H(+)</text>
        <dbReference type="Rhea" id="RHEA:10272"/>
        <dbReference type="ChEBI" id="CHEBI:15378"/>
        <dbReference type="ChEBI" id="CHEBI:17815"/>
        <dbReference type="ChEBI" id="CHEBI:30616"/>
        <dbReference type="ChEBI" id="CHEBI:58608"/>
        <dbReference type="ChEBI" id="CHEBI:456216"/>
        <dbReference type="EC" id="2.7.1.107"/>
    </reaction>
</comment>
<evidence type="ECO:0000256" key="9">
    <source>
        <dbReference type="ARBA" id="ARBA00022777"/>
    </source>
</evidence>
<evidence type="ECO:0000256" key="17">
    <source>
        <dbReference type="SAM" id="MobiDB-lite"/>
    </source>
</evidence>
<dbReference type="GO" id="GO:0004143">
    <property type="term" value="F:ATP-dependent diacylglycerol kinase activity"/>
    <property type="evidence" value="ECO:0007669"/>
    <property type="project" value="UniProtKB-EC"/>
</dbReference>
<dbReference type="FunFam" id="3.30.60.20:FF:000002">
    <property type="entry name" value="Diacylglycerol kinase"/>
    <property type="match status" value="1"/>
</dbReference>
<dbReference type="InterPro" id="IPR016064">
    <property type="entry name" value="NAD/diacylglycerol_kinase_sf"/>
</dbReference>
<dbReference type="Pfam" id="PF00788">
    <property type="entry name" value="RA"/>
    <property type="match status" value="1"/>
</dbReference>
<dbReference type="GO" id="GO:0016020">
    <property type="term" value="C:membrane"/>
    <property type="evidence" value="ECO:0007669"/>
    <property type="project" value="UniProtKB-SubCell"/>
</dbReference>
<dbReference type="InterPro" id="IPR001206">
    <property type="entry name" value="Diacylglycerol_kinase_cat_dom"/>
</dbReference>
<keyword evidence="10" id="KW-0862">Zinc</keyword>
<comment type="subcellular location">
    <subcellularLocation>
        <location evidence="1">Membrane</location>
    </subcellularLocation>
</comment>
<dbReference type="SUPFAM" id="SSF111331">
    <property type="entry name" value="NAD kinase/diacylglycerol kinase-like"/>
    <property type="match status" value="1"/>
</dbReference>
<dbReference type="FunFam" id="3.30.60.20:FF:000053">
    <property type="entry name" value="Diacylglycerol kinase"/>
    <property type="match status" value="1"/>
</dbReference>
<dbReference type="FunFam" id="3.40.50.10330:FF:000012">
    <property type="entry name" value="Diacylglycerol kinase"/>
    <property type="match status" value="1"/>
</dbReference>
<feature type="domain" description="DAGKc" evidence="19">
    <location>
        <begin position="479"/>
        <end position="616"/>
    </location>
</feature>
<dbReference type="PROSITE" id="PS50081">
    <property type="entry name" value="ZF_DAG_PE_2"/>
    <property type="match status" value="3"/>
</dbReference>
<name>A0A8C2EAI1_CYPCA</name>
<dbReference type="Gene3D" id="3.40.50.10330">
    <property type="entry name" value="Probable inorganic polyphosphate/atp-NAD kinase, domain 1"/>
    <property type="match status" value="1"/>
</dbReference>
<dbReference type="InterPro" id="IPR000159">
    <property type="entry name" value="RA_dom"/>
</dbReference>
<dbReference type="PANTHER" id="PTHR11255">
    <property type="entry name" value="DIACYLGLYCEROL KINASE"/>
    <property type="match status" value="1"/>
</dbReference>
<evidence type="ECO:0000256" key="12">
    <source>
        <dbReference type="ARBA" id="ARBA00023098"/>
    </source>
</evidence>
<feature type="compositionally biased region" description="Basic and acidic residues" evidence="17">
    <location>
        <begin position="1"/>
        <end position="11"/>
    </location>
</feature>
<evidence type="ECO:0000256" key="7">
    <source>
        <dbReference type="ARBA" id="ARBA00022741"/>
    </source>
</evidence>
<keyword evidence="5" id="KW-0479">Metal-binding</keyword>